<accession>A0A6A6I685</accession>
<evidence type="ECO:0000313" key="7">
    <source>
        <dbReference type="EMBL" id="KAF2246055.1"/>
    </source>
</evidence>
<keyword evidence="6" id="KW-0349">Heme</keyword>
<dbReference type="InterPro" id="IPR036396">
    <property type="entry name" value="Cyt_P450_sf"/>
</dbReference>
<dbReference type="GeneID" id="54589427"/>
<dbReference type="OrthoDB" id="1103324at2759"/>
<reference evidence="7" key="1">
    <citation type="journal article" date="2020" name="Stud. Mycol.">
        <title>101 Dothideomycetes genomes: a test case for predicting lifestyles and emergence of pathogens.</title>
        <authorList>
            <person name="Haridas S."/>
            <person name="Albert R."/>
            <person name="Binder M."/>
            <person name="Bloem J."/>
            <person name="Labutti K."/>
            <person name="Salamov A."/>
            <person name="Andreopoulos B."/>
            <person name="Baker S."/>
            <person name="Barry K."/>
            <person name="Bills G."/>
            <person name="Bluhm B."/>
            <person name="Cannon C."/>
            <person name="Castanera R."/>
            <person name="Culley D."/>
            <person name="Daum C."/>
            <person name="Ezra D."/>
            <person name="Gonzalez J."/>
            <person name="Henrissat B."/>
            <person name="Kuo A."/>
            <person name="Liang C."/>
            <person name="Lipzen A."/>
            <person name="Lutzoni F."/>
            <person name="Magnuson J."/>
            <person name="Mondo S."/>
            <person name="Nolan M."/>
            <person name="Ohm R."/>
            <person name="Pangilinan J."/>
            <person name="Park H.-J."/>
            <person name="Ramirez L."/>
            <person name="Alfaro M."/>
            <person name="Sun H."/>
            <person name="Tritt A."/>
            <person name="Yoshinaga Y."/>
            <person name="Zwiers L.-H."/>
            <person name="Turgeon B."/>
            <person name="Goodwin S."/>
            <person name="Spatafora J."/>
            <person name="Crous P."/>
            <person name="Grigoriev I."/>
        </authorList>
    </citation>
    <scope>NUCLEOTIDE SEQUENCE</scope>
    <source>
        <strain evidence="7">CBS 122368</strain>
    </source>
</reference>
<evidence type="ECO:0000313" key="8">
    <source>
        <dbReference type="Proteomes" id="UP000800094"/>
    </source>
</evidence>
<dbReference type="PRINTS" id="PR00385">
    <property type="entry name" value="P450"/>
</dbReference>
<evidence type="ECO:0000256" key="3">
    <source>
        <dbReference type="ARBA" id="ARBA00023002"/>
    </source>
</evidence>
<dbReference type="AlphaFoldDB" id="A0A6A6I685"/>
<dbReference type="EMBL" id="ML987199">
    <property type="protein sequence ID" value="KAF2246055.1"/>
    <property type="molecule type" value="Genomic_DNA"/>
</dbReference>
<dbReference type="SUPFAM" id="SSF48264">
    <property type="entry name" value="Cytochrome P450"/>
    <property type="match status" value="1"/>
</dbReference>
<keyword evidence="2 6" id="KW-0479">Metal-binding</keyword>
<dbReference type="RefSeq" id="XP_033681059.1">
    <property type="nucleotide sequence ID" value="XM_033836097.1"/>
</dbReference>
<dbReference type="PANTHER" id="PTHR46300:SF2">
    <property type="entry name" value="CYTOCHROME P450 MONOOXYGENASE ALNH-RELATED"/>
    <property type="match status" value="1"/>
</dbReference>
<organism evidence="7 8">
    <name type="scientific">Trematosphaeria pertusa</name>
    <dbReference type="NCBI Taxonomy" id="390896"/>
    <lineage>
        <taxon>Eukaryota</taxon>
        <taxon>Fungi</taxon>
        <taxon>Dikarya</taxon>
        <taxon>Ascomycota</taxon>
        <taxon>Pezizomycotina</taxon>
        <taxon>Dothideomycetes</taxon>
        <taxon>Pleosporomycetidae</taxon>
        <taxon>Pleosporales</taxon>
        <taxon>Massarineae</taxon>
        <taxon>Trematosphaeriaceae</taxon>
        <taxon>Trematosphaeria</taxon>
    </lineage>
</organism>
<keyword evidence="5" id="KW-0503">Monooxygenase</keyword>
<dbReference type="GO" id="GO:0020037">
    <property type="term" value="F:heme binding"/>
    <property type="evidence" value="ECO:0007669"/>
    <property type="project" value="InterPro"/>
</dbReference>
<dbReference type="PRINTS" id="PR00463">
    <property type="entry name" value="EP450I"/>
</dbReference>
<dbReference type="InterPro" id="IPR050364">
    <property type="entry name" value="Cytochrome_P450_fung"/>
</dbReference>
<dbReference type="GO" id="GO:0005506">
    <property type="term" value="F:iron ion binding"/>
    <property type="evidence" value="ECO:0007669"/>
    <property type="project" value="InterPro"/>
</dbReference>
<evidence type="ECO:0000256" key="6">
    <source>
        <dbReference type="PIRSR" id="PIRSR602401-1"/>
    </source>
</evidence>
<dbReference type="PANTHER" id="PTHR46300">
    <property type="entry name" value="P450, PUTATIVE (EUROFUNG)-RELATED-RELATED"/>
    <property type="match status" value="1"/>
</dbReference>
<keyword evidence="3" id="KW-0560">Oxidoreductase</keyword>
<feature type="binding site" description="axial binding residue" evidence="6">
    <location>
        <position position="386"/>
    </location>
    <ligand>
        <name>heme</name>
        <dbReference type="ChEBI" id="CHEBI:30413"/>
    </ligand>
    <ligandPart>
        <name>Fe</name>
        <dbReference type="ChEBI" id="CHEBI:18248"/>
    </ligandPart>
</feature>
<dbReference type="GO" id="GO:0004497">
    <property type="term" value="F:monooxygenase activity"/>
    <property type="evidence" value="ECO:0007669"/>
    <property type="project" value="UniProtKB-KW"/>
</dbReference>
<comment type="similarity">
    <text evidence="1">Belongs to the cytochrome P450 family.</text>
</comment>
<evidence type="ECO:0000256" key="4">
    <source>
        <dbReference type="ARBA" id="ARBA00023004"/>
    </source>
</evidence>
<gene>
    <name evidence="7" type="ORF">BU26DRAFT_61203</name>
</gene>
<dbReference type="Proteomes" id="UP000800094">
    <property type="component" value="Unassembled WGS sequence"/>
</dbReference>
<dbReference type="InterPro" id="IPR002401">
    <property type="entry name" value="Cyt_P450_E_grp-I"/>
</dbReference>
<dbReference type="Pfam" id="PF00067">
    <property type="entry name" value="p450"/>
    <property type="match status" value="1"/>
</dbReference>
<comment type="cofactor">
    <cofactor evidence="6">
        <name>heme</name>
        <dbReference type="ChEBI" id="CHEBI:30413"/>
    </cofactor>
</comment>
<protein>
    <submittedName>
        <fullName evidence="7">Cytochrome P450</fullName>
    </submittedName>
</protein>
<proteinExistence type="inferred from homology"/>
<name>A0A6A6I685_9PLEO</name>
<keyword evidence="8" id="KW-1185">Reference proteome</keyword>
<evidence type="ECO:0000256" key="1">
    <source>
        <dbReference type="ARBA" id="ARBA00010617"/>
    </source>
</evidence>
<dbReference type="InterPro" id="IPR001128">
    <property type="entry name" value="Cyt_P450"/>
</dbReference>
<dbReference type="Gene3D" id="1.10.630.10">
    <property type="entry name" value="Cytochrome P450"/>
    <property type="match status" value="1"/>
</dbReference>
<dbReference type="CDD" id="cd11065">
    <property type="entry name" value="CYP64-like"/>
    <property type="match status" value="1"/>
</dbReference>
<sequence>MREWSDQYGSVFSLKVGRSTIIVLNDRRAVHDLIDKRSAIYSDRPIEQQLEIAFGNENFAMLHATPMWRAQRKVTSQLLTPMRLDSEIARIQEAEISQLMYDLLLTPDDFRTHLKRATSSASSIVIYGNRAPSFESFWGSAVYVTMGKISKAIAPGSYLPVDQFPILKYLPNRWNAGKQRAHDSYRTMTDTWNEARRLVDQRRAKGDKRNSFIDKLLNEDIKLDVPHSYTELNNYLGAVHQGGADTTSSAVLTHIIHLAKHPHFQEKARVELDRVCRTDRMPVWSDFKDLPYINCIIKEGLRIRPIVPAGLPHRARQDNWYEGMLIPKDATVFIPAYALNHSTHKDPEIYNPDRYLNHPRLAMDYAGSPDYKNRDHYSYGAGRRICVGIHLAERTQWRITARLLWAFKIEPAVDEATGEKIELDTNAYEDGFLSEPDPFRVRFVPRSEKHAEVLRREFKEVEEFLKKWE</sequence>
<evidence type="ECO:0000256" key="5">
    <source>
        <dbReference type="ARBA" id="ARBA00023033"/>
    </source>
</evidence>
<keyword evidence="4 6" id="KW-0408">Iron</keyword>
<dbReference type="GO" id="GO:0016705">
    <property type="term" value="F:oxidoreductase activity, acting on paired donors, with incorporation or reduction of molecular oxygen"/>
    <property type="evidence" value="ECO:0007669"/>
    <property type="project" value="InterPro"/>
</dbReference>
<evidence type="ECO:0000256" key="2">
    <source>
        <dbReference type="ARBA" id="ARBA00022723"/>
    </source>
</evidence>